<evidence type="ECO:0000313" key="3">
    <source>
        <dbReference type="EMBL" id="KAA9300535.1"/>
    </source>
</evidence>
<dbReference type="EMBL" id="VYWO01000004">
    <property type="protein sequence ID" value="KAA9300535.1"/>
    <property type="molecule type" value="Genomic_DNA"/>
</dbReference>
<dbReference type="AlphaFoldDB" id="A0A5N1GHW0"/>
<sequence length="246" mass="27960">MKISIRRRLLGQIPILELVQEDQKNDCLPTVIYYHGWQSRKELNLTAGRRLAKAGYRALLPDAENHGERYRPYSKIPSMTFWQSIQTNLFEFGYIVDHFQQLGLADQRLAVAGVSMGGISTCALLCQHPEIQAAACLMGTPMPVHYAQRIGRHARAAGRYFPADAKTLLGWLEAYDLSQQAQALGGRPLFIWHGRQDDRIPFQEAESFVQANPQLSLHFQAADEGHLVRVETIKTMVDFFTEYFPI</sequence>
<dbReference type="InterPro" id="IPR001375">
    <property type="entry name" value="Peptidase_S9_cat"/>
</dbReference>
<comment type="caution">
    <text evidence="3">The sequence shown here is derived from an EMBL/GenBank/DDBJ whole genome shotgun (WGS) entry which is preliminary data.</text>
</comment>
<dbReference type="PANTHER" id="PTHR22946">
    <property type="entry name" value="DIENELACTONE HYDROLASE DOMAIN-CONTAINING PROTEIN-RELATED"/>
    <property type="match status" value="1"/>
</dbReference>
<evidence type="ECO:0000259" key="2">
    <source>
        <dbReference type="Pfam" id="PF00326"/>
    </source>
</evidence>
<dbReference type="GO" id="GO:0006508">
    <property type="term" value="P:proteolysis"/>
    <property type="evidence" value="ECO:0007669"/>
    <property type="project" value="InterPro"/>
</dbReference>
<dbReference type="STRING" id="119206.AWM72_02620"/>
<dbReference type="OrthoDB" id="31158at2"/>
<proteinExistence type="predicted"/>
<evidence type="ECO:0000313" key="4">
    <source>
        <dbReference type="Proteomes" id="UP000327148"/>
    </source>
</evidence>
<gene>
    <name evidence="3" type="ORF">F6I03_06935</name>
</gene>
<feature type="domain" description="Peptidase S9 prolyl oligopeptidase catalytic" evidence="2">
    <location>
        <begin position="96"/>
        <end position="244"/>
    </location>
</feature>
<dbReference type="SUPFAM" id="SSF53474">
    <property type="entry name" value="alpha/beta-Hydrolases"/>
    <property type="match status" value="1"/>
</dbReference>
<accession>A0A5N1GHW0</accession>
<dbReference type="InterPro" id="IPR050261">
    <property type="entry name" value="FrsA_esterase"/>
</dbReference>
<keyword evidence="1" id="KW-0378">Hydrolase</keyword>
<organism evidence="3 4">
    <name type="scientific">Aerococcus sanguinicola</name>
    <dbReference type="NCBI Taxonomy" id="119206"/>
    <lineage>
        <taxon>Bacteria</taxon>
        <taxon>Bacillati</taxon>
        <taxon>Bacillota</taxon>
        <taxon>Bacilli</taxon>
        <taxon>Lactobacillales</taxon>
        <taxon>Aerococcaceae</taxon>
        <taxon>Aerococcus</taxon>
    </lineage>
</organism>
<dbReference type="PANTHER" id="PTHR22946:SF9">
    <property type="entry name" value="POLYKETIDE TRANSFERASE AF380"/>
    <property type="match status" value="1"/>
</dbReference>
<evidence type="ECO:0000256" key="1">
    <source>
        <dbReference type="ARBA" id="ARBA00022801"/>
    </source>
</evidence>
<dbReference type="RefSeq" id="WP_070431399.1">
    <property type="nucleotide sequence ID" value="NZ_VYWO01000004.1"/>
</dbReference>
<dbReference type="GO" id="GO:0052689">
    <property type="term" value="F:carboxylic ester hydrolase activity"/>
    <property type="evidence" value="ECO:0007669"/>
    <property type="project" value="UniProtKB-ARBA"/>
</dbReference>
<dbReference type="Gene3D" id="3.40.50.1820">
    <property type="entry name" value="alpha/beta hydrolase"/>
    <property type="match status" value="1"/>
</dbReference>
<reference evidence="3 4" key="1">
    <citation type="submission" date="2019-09" db="EMBL/GenBank/DDBJ databases">
        <title>Draft genome sequence assemblies of isolates from the urinary tract.</title>
        <authorList>
            <person name="Mores C.R."/>
            <person name="Putonti C."/>
            <person name="Wolfe A.J."/>
        </authorList>
    </citation>
    <scope>NUCLEOTIDE SEQUENCE [LARGE SCALE GENOMIC DNA]</scope>
    <source>
        <strain evidence="3 4">UMB623</strain>
    </source>
</reference>
<dbReference type="InterPro" id="IPR029058">
    <property type="entry name" value="AB_hydrolase_fold"/>
</dbReference>
<dbReference type="Proteomes" id="UP000327148">
    <property type="component" value="Unassembled WGS sequence"/>
</dbReference>
<dbReference type="Pfam" id="PF00326">
    <property type="entry name" value="Peptidase_S9"/>
    <property type="match status" value="1"/>
</dbReference>
<dbReference type="GO" id="GO:0008236">
    <property type="term" value="F:serine-type peptidase activity"/>
    <property type="evidence" value="ECO:0007669"/>
    <property type="project" value="InterPro"/>
</dbReference>
<name>A0A5N1GHW0_9LACT</name>
<protein>
    <submittedName>
        <fullName evidence="3">Prolyl oligopeptidase family serine peptidase</fullName>
    </submittedName>
</protein>